<name>A0A146LRU7_LYGHE</name>
<organism evidence="2">
    <name type="scientific">Lygus hesperus</name>
    <name type="common">Western plant bug</name>
    <dbReference type="NCBI Taxonomy" id="30085"/>
    <lineage>
        <taxon>Eukaryota</taxon>
        <taxon>Metazoa</taxon>
        <taxon>Ecdysozoa</taxon>
        <taxon>Arthropoda</taxon>
        <taxon>Hexapoda</taxon>
        <taxon>Insecta</taxon>
        <taxon>Pterygota</taxon>
        <taxon>Neoptera</taxon>
        <taxon>Paraneoptera</taxon>
        <taxon>Hemiptera</taxon>
        <taxon>Heteroptera</taxon>
        <taxon>Panheteroptera</taxon>
        <taxon>Cimicomorpha</taxon>
        <taxon>Miridae</taxon>
        <taxon>Mirini</taxon>
        <taxon>Lygus</taxon>
    </lineage>
</organism>
<reference evidence="2" key="1">
    <citation type="journal article" date="2016" name="Gigascience">
        <title>De novo construction of an expanded transcriptome assembly for the western tarnished plant bug, Lygus hesperus.</title>
        <authorList>
            <person name="Tassone E.E."/>
            <person name="Geib S.M."/>
            <person name="Hall B."/>
            <person name="Fabrick J.A."/>
            <person name="Brent C.S."/>
            <person name="Hull J.J."/>
        </authorList>
    </citation>
    <scope>NUCLEOTIDE SEQUENCE</scope>
</reference>
<feature type="compositionally biased region" description="Low complexity" evidence="1">
    <location>
        <begin position="36"/>
        <end position="49"/>
    </location>
</feature>
<accession>A0A146LRU7</accession>
<proteinExistence type="predicted"/>
<sequence length="120" mass="13177">MNSQAIEKLLLEYKHRIALEVNALQRRIRPENVPQTTTKNTPKNTANCKSSPRTHARHPAFVQCGTCYTLTSPASGRVGCTTVHRPTPLCASSGIKSARVASTPQTCKQVLRLHSFNTPP</sequence>
<dbReference type="AlphaFoldDB" id="A0A146LRU7"/>
<feature type="region of interest" description="Disordered" evidence="1">
    <location>
        <begin position="33"/>
        <end position="54"/>
    </location>
</feature>
<evidence type="ECO:0000256" key="1">
    <source>
        <dbReference type="SAM" id="MobiDB-lite"/>
    </source>
</evidence>
<protein>
    <submittedName>
        <fullName evidence="2">Uncharacterized protein</fullName>
    </submittedName>
</protein>
<evidence type="ECO:0000313" key="2">
    <source>
        <dbReference type="EMBL" id="JAQ09482.1"/>
    </source>
</evidence>
<gene>
    <name evidence="2" type="ORF">g.15414</name>
</gene>
<dbReference type="EMBL" id="GDHC01009147">
    <property type="protein sequence ID" value="JAQ09482.1"/>
    <property type="molecule type" value="Transcribed_RNA"/>
</dbReference>